<evidence type="ECO:0000313" key="2">
    <source>
        <dbReference type="Proteomes" id="UP000001414"/>
    </source>
</evidence>
<dbReference type="HOGENOM" id="CLU_1136299_0_0_10"/>
<protein>
    <submittedName>
        <fullName evidence="1">Uncharacterized protein</fullName>
    </submittedName>
</protein>
<dbReference type="InParanoid" id="Q8A4K7"/>
<dbReference type="KEGG" id="bth:BT_2592"/>
<keyword evidence="2" id="KW-1185">Reference proteome</keyword>
<dbReference type="EMBL" id="AE015928">
    <property type="protein sequence ID" value="AAO77699.1"/>
    <property type="molecule type" value="Genomic_DNA"/>
</dbReference>
<sequence length="244" mass="28065">MEGGFPARAEKAEIERTIKKKFFPIIHFSVCAFKQLLRKARCLLPQYPIQVIHIPMHTAVIIPTDRQFLKHDLFRQKTVTIIAAAKWDTSPFVILDAFVKHQQLKLPVLEQPARTDTVQPEIGHQQGERLVQLQAAFKNVHFSAERRIRYNNIPTIRLVSKKILSGTYMRVFYLKSGFLQMKHELAVARIKRAPYDLPLRQILDDGSHSVSRSVFLVTAVQEHPAQFTGHGLLLPFSPPRHSCY</sequence>
<name>Q8A4K7_BACTN</name>
<accession>Q8A4K7</accession>
<dbReference type="PaxDb" id="226186-BT_2592"/>
<organism evidence="1 2">
    <name type="scientific">Bacteroides thetaiotaomicron (strain ATCC 29148 / DSM 2079 / JCM 5827 / CCUG 10774 / NCTC 10582 / VPI-5482 / E50)</name>
    <dbReference type="NCBI Taxonomy" id="226186"/>
    <lineage>
        <taxon>Bacteria</taxon>
        <taxon>Pseudomonadati</taxon>
        <taxon>Bacteroidota</taxon>
        <taxon>Bacteroidia</taxon>
        <taxon>Bacteroidales</taxon>
        <taxon>Bacteroidaceae</taxon>
        <taxon>Bacteroides</taxon>
    </lineage>
</organism>
<dbReference type="AlphaFoldDB" id="Q8A4K7"/>
<proteinExistence type="predicted"/>
<dbReference type="Proteomes" id="UP000001414">
    <property type="component" value="Chromosome"/>
</dbReference>
<reference evidence="1 2" key="1">
    <citation type="journal article" date="2003" name="Science">
        <title>A genomic view of the human-Bacteroides thetaiotaomicron symbiosis.</title>
        <authorList>
            <person name="Xu J."/>
            <person name="Bjursell M.K."/>
            <person name="Himrod J."/>
            <person name="Deng S."/>
            <person name="Carmichael L.K."/>
            <person name="Chiang H.C."/>
            <person name="Hooper L.V."/>
            <person name="Gordon J.I."/>
        </authorList>
    </citation>
    <scope>NUCLEOTIDE SEQUENCE [LARGE SCALE GENOMIC DNA]</scope>
    <source>
        <strain evidence="2">ATCC 29148 / DSM 2079 / JCM 5827 / CCUG 10774 / NCTC 10582 / VPI-5482 / E50</strain>
    </source>
</reference>
<dbReference type="PATRIC" id="fig|226186.12.peg.2644"/>
<dbReference type="EnsemblBacteria" id="AAO77699">
    <property type="protein sequence ID" value="AAO77699"/>
    <property type="gene ID" value="BT_2592"/>
</dbReference>
<evidence type="ECO:0000313" key="1">
    <source>
        <dbReference type="EMBL" id="AAO77699.1"/>
    </source>
</evidence>
<reference evidence="1 2" key="2">
    <citation type="journal article" date="2009" name="Proc. Natl. Acad. Sci. U.S.A.">
        <title>Characterizing a model human gut microbiota composed of members of its two dominant bacterial phyla.</title>
        <authorList>
            <person name="Mahowald M.A."/>
            <person name="Rey F.E."/>
            <person name="Seedorf H."/>
            <person name="Turnbaugh P.J."/>
            <person name="Fulton R.S."/>
            <person name="Wollam A."/>
            <person name="Shah N."/>
            <person name="Wang C."/>
            <person name="Magrini V."/>
            <person name="Wilson R.K."/>
            <person name="Cantarel B.L."/>
            <person name="Coutinho P.M."/>
            <person name="Henrissat B."/>
            <person name="Crock L.W."/>
            <person name="Russell A."/>
            <person name="Verberkmoes N.C."/>
            <person name="Hettich R.L."/>
            <person name="Gordon J.I."/>
        </authorList>
    </citation>
    <scope>NUCLEOTIDE SEQUENCE [LARGE SCALE GENOMIC DNA]</scope>
    <source>
        <strain evidence="2">ATCC 29148 / DSM 2079 / JCM 5827 / CCUG 10774 / NCTC 10582 / VPI-5482 / E50</strain>
    </source>
</reference>
<gene>
    <name evidence="1" type="ordered locus">BT_2592</name>
</gene>